<gene>
    <name evidence="2" type="ORF">PMH09_17395</name>
</gene>
<evidence type="ECO:0000256" key="1">
    <source>
        <dbReference type="SAM" id="MobiDB-lite"/>
    </source>
</evidence>
<reference evidence="2 3" key="1">
    <citation type="submission" date="2023-01" db="EMBL/GenBank/DDBJ databases">
        <title>Novel diversity within Roseofilum (Cyanobacteria; Desertifilaceae) from marine benthic mats with descriptions of four novel species.</title>
        <authorList>
            <person name="Wang Y."/>
            <person name="Berthold D.E."/>
            <person name="Hu J."/>
            <person name="Lefler F.W."/>
            <person name="Laughinghouse H.D. IV."/>
        </authorList>
    </citation>
    <scope>NUCLEOTIDE SEQUENCE [LARGE SCALE GENOMIC DNA]</scope>
    <source>
        <strain evidence="2 3">BLCC-M143</strain>
    </source>
</reference>
<organism evidence="2 3">
    <name type="scientific">Roseofilum casamattae BLCC-M143</name>
    <dbReference type="NCBI Taxonomy" id="3022442"/>
    <lineage>
        <taxon>Bacteria</taxon>
        <taxon>Bacillati</taxon>
        <taxon>Cyanobacteriota</taxon>
        <taxon>Cyanophyceae</taxon>
        <taxon>Desertifilales</taxon>
        <taxon>Desertifilaceae</taxon>
        <taxon>Roseofilum</taxon>
        <taxon>Roseofilum casamattae</taxon>
    </lineage>
</organism>
<dbReference type="EMBL" id="JAQOSQ010000023">
    <property type="protein sequence ID" value="MDJ1184966.1"/>
    <property type="molecule type" value="Genomic_DNA"/>
</dbReference>
<sequence>MGRGKMYGTRRKARRAKLSGKSKISLQASQEEQNQPLVRERSALEQSGSLLEKVWGSSIDPTANASSERQATAIQAKSADARSSIDYSYVHIQRQPSAESYQYPPTWMNQSLPALSAPLRGAQNTSVQRLRLNTEDNHYYSDASPIFTKTYKADTVKDAFITVTSFKTSGIMGGGGHTTIFLEYFSQGRPVGYQIELDATGENVGFSVSPQNQGEILQTIGSKGAGLKKTWKISKKNAKKALKYARQTSNNSDFYKYNRNLTTWTAKQNEINCALFGERVLKAAGIQISASGLGGFKRPDVLTEQKWKTKNVETKDGSIPQVYSTDDINQQQIVQNQTNSKLPKTCYTQEAFVELIDLSSEDTGLSAAGKHLERYHMYSHPFVRIGHLTDAAAYIKSKLNMYTYMSTPRDTEDIVEEIVDRSNNENEAKTNLTEYLQQYKTELQASQAGLNKLVEGLKAVIDPMIQEMEVLKDALGAHYDAEMEASKATDGLAEPSQDEYSDKWQILLNWQTKLENTYKDAKALDGNNAMKTLDEQEIQEELSNEMLIKTTLQDINNNLDNLDSDRDD</sequence>
<evidence type="ECO:0000313" key="3">
    <source>
        <dbReference type="Proteomes" id="UP001232992"/>
    </source>
</evidence>
<dbReference type="RefSeq" id="WP_283759619.1">
    <property type="nucleotide sequence ID" value="NZ_JAQOSQ010000023.1"/>
</dbReference>
<feature type="region of interest" description="Disordered" evidence="1">
    <location>
        <begin position="1"/>
        <end position="43"/>
    </location>
</feature>
<proteinExistence type="predicted"/>
<feature type="compositionally biased region" description="Polar residues" evidence="1">
    <location>
        <begin position="22"/>
        <end position="36"/>
    </location>
</feature>
<accession>A0ABT7C0L5</accession>
<evidence type="ECO:0000313" key="2">
    <source>
        <dbReference type="EMBL" id="MDJ1184966.1"/>
    </source>
</evidence>
<name>A0ABT7C0L5_9CYAN</name>
<protein>
    <submittedName>
        <fullName evidence="2">Uncharacterized protein</fullName>
    </submittedName>
</protein>
<feature type="compositionally biased region" description="Basic residues" evidence="1">
    <location>
        <begin position="8"/>
        <end position="20"/>
    </location>
</feature>
<keyword evidence="3" id="KW-1185">Reference proteome</keyword>
<comment type="caution">
    <text evidence="2">The sequence shown here is derived from an EMBL/GenBank/DDBJ whole genome shotgun (WGS) entry which is preliminary data.</text>
</comment>
<dbReference type="Proteomes" id="UP001232992">
    <property type="component" value="Unassembled WGS sequence"/>
</dbReference>